<evidence type="ECO:0000256" key="4">
    <source>
        <dbReference type="ARBA" id="ARBA00030602"/>
    </source>
</evidence>
<feature type="domain" description="Nudix hydrolase" evidence="5">
    <location>
        <begin position="214"/>
        <end position="354"/>
    </location>
</feature>
<keyword evidence="2" id="KW-0808">Transferase</keyword>
<dbReference type="InterPro" id="IPR036568">
    <property type="entry name" value="GGCT-like_sf"/>
</dbReference>
<dbReference type="InterPro" id="IPR009288">
    <property type="entry name" value="AIG2-like_dom"/>
</dbReference>
<organism evidence="6 7">
    <name type="scientific">Tateyamaria armeniaca</name>
    <dbReference type="NCBI Taxonomy" id="2518930"/>
    <lineage>
        <taxon>Bacteria</taxon>
        <taxon>Pseudomonadati</taxon>
        <taxon>Pseudomonadota</taxon>
        <taxon>Alphaproteobacteria</taxon>
        <taxon>Rhodobacterales</taxon>
        <taxon>Roseobacteraceae</taxon>
        <taxon>Tateyamaria</taxon>
    </lineage>
</organism>
<dbReference type="Gene3D" id="3.10.490.10">
    <property type="entry name" value="Gamma-glutamyl cyclotransferase-like"/>
    <property type="match status" value="1"/>
</dbReference>
<dbReference type="Pfam" id="PF00293">
    <property type="entry name" value="NUDIX"/>
    <property type="match status" value="1"/>
</dbReference>
<dbReference type="InterPro" id="IPR013024">
    <property type="entry name" value="GGCT-like"/>
</dbReference>
<dbReference type="Proteomes" id="UP001627408">
    <property type="component" value="Unassembled WGS sequence"/>
</dbReference>
<dbReference type="InterPro" id="IPR000086">
    <property type="entry name" value="NUDIX_hydrolase_dom"/>
</dbReference>
<comment type="cofactor">
    <cofactor evidence="1">
        <name>Mg(2+)</name>
        <dbReference type="ChEBI" id="CHEBI:18420"/>
    </cofactor>
</comment>
<comment type="caution">
    <text evidence="6">The sequence shown here is derived from an EMBL/GenBank/DDBJ whole genome shotgun (WGS) entry which is preliminary data.</text>
</comment>
<evidence type="ECO:0000256" key="3">
    <source>
        <dbReference type="ARBA" id="ARBA00022801"/>
    </source>
</evidence>
<dbReference type="PANTHER" id="PTHR31544:SF2">
    <property type="entry name" value="AIG2-LIKE PROTEIN D"/>
    <property type="match status" value="1"/>
</dbReference>
<dbReference type="InterPro" id="IPR004385">
    <property type="entry name" value="NDP_pyrophosphatase"/>
</dbReference>
<keyword evidence="7" id="KW-1185">Reference proteome</keyword>
<dbReference type="PROSITE" id="PS00893">
    <property type="entry name" value="NUDIX_BOX"/>
    <property type="match status" value="1"/>
</dbReference>
<dbReference type="Gene3D" id="3.90.79.10">
    <property type="entry name" value="Nucleoside Triphosphate Pyrophosphohydrolase"/>
    <property type="match status" value="1"/>
</dbReference>
<dbReference type="InterPro" id="IPR045038">
    <property type="entry name" value="AIG2-like"/>
</dbReference>
<dbReference type="PANTHER" id="PTHR31544">
    <property type="entry name" value="AIG2-LIKE PROTEIN D"/>
    <property type="match status" value="1"/>
</dbReference>
<evidence type="ECO:0000313" key="7">
    <source>
        <dbReference type="Proteomes" id="UP001627408"/>
    </source>
</evidence>
<keyword evidence="3" id="KW-0378">Hydrolase</keyword>
<dbReference type="NCBIfam" id="TIGR00052">
    <property type="entry name" value="nudix-type nucleoside diphosphatase, YffH/AdpP family"/>
    <property type="match status" value="1"/>
</dbReference>
<dbReference type="EMBL" id="JBHDIY010000002">
    <property type="protein sequence ID" value="MFL4471229.1"/>
    <property type="molecule type" value="Genomic_DNA"/>
</dbReference>
<name>A0ABW8UYY1_9RHOB</name>
<reference evidence="6 7" key="1">
    <citation type="submission" date="2024-08" db="EMBL/GenBank/DDBJ databases">
        <title>Tateyamaria sp. nov., isolated from marine algae.</title>
        <authorList>
            <person name="Choi B.J."/>
            <person name="Kim J.M."/>
            <person name="Lee J.K."/>
            <person name="Choi D.G."/>
            <person name="Bayburt H."/>
            <person name="Baek J.H."/>
            <person name="Han D.M."/>
            <person name="Jeon C.O."/>
        </authorList>
    </citation>
    <scope>NUCLEOTIDE SEQUENCE [LARGE SCALE GENOMIC DNA]</scope>
    <source>
        <strain evidence="6 7">KMU-156</strain>
    </source>
</reference>
<dbReference type="CDD" id="cd24155">
    <property type="entry name" value="NUDIX_ADPRase"/>
    <property type="match status" value="1"/>
</dbReference>
<dbReference type="SUPFAM" id="SSF55811">
    <property type="entry name" value="Nudix"/>
    <property type="match status" value="1"/>
</dbReference>
<sequence>MKTLFFYGTLRHLPLLECVMGQSADQLDFDPAVLPDHIALSARDGPYPVLTPSKGASTQGVVVRGLSDRDIARLDYYEGGFGYDLERLTLADGTEADVFLPTPDVRAMDAPWDFADWETHWAAMSVAAAEEVMAGFGTLPRDVIATRFPQIRKRAWSRVLAQNGRHGAGVLKGNVDILNRQRAHTAFFGFDEVQLRHETFDGGTSKVLDRSIFVSSDAAIVLPYDPVRDRILLVEQLRMGPIGRHDPVVWQMEPVAGLIDPGETAADTARREAEEEAGLTLHRLEEVGECYASPGATTEFFNLFVGLCDLPETAPRICGKTSEGEDIRTHVMSFDALLELAEARRTANAPLTLLTYWLAHHRTRLRADVAG</sequence>
<protein>
    <recommendedName>
        <fullName evidence="4">Putative gamma-glutamylcyclotransferase</fullName>
    </recommendedName>
</protein>
<accession>A0ABW8UYY1</accession>
<gene>
    <name evidence="6" type="ORF">ACERZ8_15570</name>
</gene>
<dbReference type="RefSeq" id="WP_407593057.1">
    <property type="nucleotide sequence ID" value="NZ_JBHDIY010000002.1"/>
</dbReference>
<dbReference type="InterPro" id="IPR015797">
    <property type="entry name" value="NUDIX_hydrolase-like_dom_sf"/>
</dbReference>
<dbReference type="PROSITE" id="PS51462">
    <property type="entry name" value="NUDIX"/>
    <property type="match status" value="1"/>
</dbReference>
<proteinExistence type="predicted"/>
<evidence type="ECO:0000313" key="6">
    <source>
        <dbReference type="EMBL" id="MFL4471229.1"/>
    </source>
</evidence>
<evidence type="ECO:0000256" key="2">
    <source>
        <dbReference type="ARBA" id="ARBA00022679"/>
    </source>
</evidence>
<evidence type="ECO:0000256" key="1">
    <source>
        <dbReference type="ARBA" id="ARBA00001946"/>
    </source>
</evidence>
<dbReference type="InterPro" id="IPR020084">
    <property type="entry name" value="NUDIX_hydrolase_CS"/>
</dbReference>
<evidence type="ECO:0000259" key="5">
    <source>
        <dbReference type="PROSITE" id="PS51462"/>
    </source>
</evidence>
<dbReference type="SUPFAM" id="SSF110857">
    <property type="entry name" value="Gamma-glutamyl cyclotransferase-like"/>
    <property type="match status" value="1"/>
</dbReference>
<dbReference type="Pfam" id="PF06094">
    <property type="entry name" value="GGACT"/>
    <property type="match status" value="1"/>
</dbReference>
<dbReference type="CDD" id="cd06661">
    <property type="entry name" value="GGCT_like"/>
    <property type="match status" value="1"/>
</dbReference>